<feature type="non-terminal residue" evidence="1">
    <location>
        <position position="293"/>
    </location>
</feature>
<dbReference type="EMBL" id="LAZR01065271">
    <property type="protein sequence ID" value="KKK55891.1"/>
    <property type="molecule type" value="Genomic_DNA"/>
</dbReference>
<evidence type="ECO:0000313" key="1">
    <source>
        <dbReference type="EMBL" id="KKK55891.1"/>
    </source>
</evidence>
<name>A0A0F8Z6Z9_9ZZZZ</name>
<gene>
    <name evidence="1" type="ORF">LCGC14_3070000</name>
</gene>
<evidence type="ECO:0008006" key="2">
    <source>
        <dbReference type="Google" id="ProtNLM"/>
    </source>
</evidence>
<proteinExistence type="predicted"/>
<sequence length="293" mass="31832">MPLIIQPSFAKGEIAPSLYGRTDTAAYQVALAMAYNCIIHTYGGISNRPGTVFLGPCKEHTYAPRLIPFQFKISDQYMLEFGNLYMRVIRNNAYVTATALSGANTTTAADPVVVTSNSHGLASADEIYISGMTEMVQLNGNRYNITKLTDNTFSLQNQVTDTDIDGTQTGWVAETTGGTIAQIYEITTPYVTADLDNLKYTQSADVMTLTHRTYSVRELTRTDHATWTLTEPTFAPSIADPTVVAQTVVGVDNDVNWKYKVTANKKETLEESLAGIAADLVNTASAATNANPV</sequence>
<reference evidence="1" key="1">
    <citation type="journal article" date="2015" name="Nature">
        <title>Complex archaea that bridge the gap between prokaryotes and eukaryotes.</title>
        <authorList>
            <person name="Spang A."/>
            <person name="Saw J.H."/>
            <person name="Jorgensen S.L."/>
            <person name="Zaremba-Niedzwiedzka K."/>
            <person name="Martijn J."/>
            <person name="Lind A.E."/>
            <person name="van Eijk R."/>
            <person name="Schleper C."/>
            <person name="Guy L."/>
            <person name="Ettema T.J."/>
        </authorList>
    </citation>
    <scope>NUCLEOTIDE SEQUENCE</scope>
</reference>
<dbReference type="Gene3D" id="2.40.30.20">
    <property type="match status" value="1"/>
</dbReference>
<protein>
    <recommendedName>
        <fullName evidence="2">Ubiquitin-activating enzyme E1 FCCH domain-containing protein</fullName>
    </recommendedName>
</protein>
<accession>A0A0F8Z6Z9</accession>
<organism evidence="1">
    <name type="scientific">marine sediment metagenome</name>
    <dbReference type="NCBI Taxonomy" id="412755"/>
    <lineage>
        <taxon>unclassified sequences</taxon>
        <taxon>metagenomes</taxon>
        <taxon>ecological metagenomes</taxon>
    </lineage>
</organism>
<dbReference type="AlphaFoldDB" id="A0A0F8Z6Z9"/>
<dbReference type="InterPro" id="IPR023366">
    <property type="entry name" value="ATP_synth_asu-like_sf"/>
</dbReference>
<comment type="caution">
    <text evidence="1">The sequence shown here is derived from an EMBL/GenBank/DDBJ whole genome shotgun (WGS) entry which is preliminary data.</text>
</comment>